<feature type="transmembrane region" description="Helical" evidence="2">
    <location>
        <begin position="138"/>
        <end position="158"/>
    </location>
</feature>
<evidence type="ECO:0008006" key="5">
    <source>
        <dbReference type="Google" id="ProtNLM"/>
    </source>
</evidence>
<feature type="compositionally biased region" description="Basic and acidic residues" evidence="1">
    <location>
        <begin position="503"/>
        <end position="522"/>
    </location>
</feature>
<dbReference type="Pfam" id="PF03842">
    <property type="entry name" value="Silic_transp"/>
    <property type="match status" value="1"/>
</dbReference>
<feature type="transmembrane region" description="Helical" evidence="2">
    <location>
        <begin position="365"/>
        <end position="387"/>
    </location>
</feature>
<feature type="transmembrane region" description="Helical" evidence="2">
    <location>
        <begin position="45"/>
        <end position="62"/>
    </location>
</feature>
<evidence type="ECO:0000256" key="2">
    <source>
        <dbReference type="SAM" id="Phobius"/>
    </source>
</evidence>
<name>A0A9N8H7Q8_9STRA</name>
<dbReference type="OrthoDB" id="35980at2759"/>
<feature type="transmembrane region" description="Helical" evidence="2">
    <location>
        <begin position="12"/>
        <end position="33"/>
    </location>
</feature>
<reference evidence="3" key="1">
    <citation type="submission" date="2020-06" db="EMBL/GenBank/DDBJ databases">
        <authorList>
            <consortium name="Plant Systems Biology data submission"/>
        </authorList>
    </citation>
    <scope>NUCLEOTIDE SEQUENCE</scope>
    <source>
        <strain evidence="3">D6</strain>
    </source>
</reference>
<feature type="transmembrane region" description="Helical" evidence="2">
    <location>
        <begin position="399"/>
        <end position="422"/>
    </location>
</feature>
<feature type="transmembrane region" description="Helical" evidence="2">
    <location>
        <begin position="109"/>
        <end position="126"/>
    </location>
</feature>
<gene>
    <name evidence="3" type="ORF">SEMRO_73_G040360.1</name>
</gene>
<accession>A0A9N8H7Q8</accession>
<dbReference type="InterPro" id="IPR004693">
    <property type="entry name" value="Silicon_transpt"/>
</dbReference>
<evidence type="ECO:0000313" key="3">
    <source>
        <dbReference type="EMBL" id="CAB9499993.1"/>
    </source>
</evidence>
<proteinExistence type="predicted"/>
<keyword evidence="2" id="KW-0812">Transmembrane</keyword>
<comment type="caution">
    <text evidence="3">The sequence shown here is derived from an EMBL/GenBank/DDBJ whole genome shotgun (WGS) entry which is preliminary data.</text>
</comment>
<keyword evidence="2" id="KW-0472">Membrane</keyword>
<feature type="region of interest" description="Disordered" evidence="1">
    <location>
        <begin position="503"/>
        <end position="529"/>
    </location>
</feature>
<dbReference type="Proteomes" id="UP001153069">
    <property type="component" value="Unassembled WGS sequence"/>
</dbReference>
<evidence type="ECO:0000313" key="4">
    <source>
        <dbReference type="Proteomes" id="UP001153069"/>
    </source>
</evidence>
<keyword evidence="4" id="KW-1185">Reference proteome</keyword>
<dbReference type="GO" id="GO:0015708">
    <property type="term" value="P:silicic acid import across plasma membrane"/>
    <property type="evidence" value="ECO:0007669"/>
    <property type="project" value="InterPro"/>
</dbReference>
<feature type="transmembrane region" description="Helical" evidence="2">
    <location>
        <begin position="224"/>
        <end position="249"/>
    </location>
</feature>
<evidence type="ECO:0000256" key="1">
    <source>
        <dbReference type="SAM" id="MobiDB-lite"/>
    </source>
</evidence>
<protein>
    <recommendedName>
        <fullName evidence="5">Silicon transporter</fullName>
    </recommendedName>
</protein>
<sequence length="529" mass="57945">MPIDKNPTIENIKNVISTCALIFSVVMIMGLIFSEQTGLAQDVHPILALVCLWTAVIWLSFVEGGQASLVGLAPVDRTLYEESHTIAAKCCKIAHTGDSLDRYLLGRQFMVVFIVFTINISGGPVADAELWGLPDILITIFLGTGLAMILFTTMIGQLNSQVNASHCMLDYLNTYPNYFTLCVAMGIEFSGLVHASYVIQMLVAAAAGEEIESNEANKSPLQNLFFFSRCIMSIGVLAFAFTVTLVALFDGRTTMWESVPPGVAVILFFLLMCVVGLLEGMQIAFFAVAKLRPEDRGESPWAKRTCALLFRGNGFNLSGFMIGRQLCVVSCMFFIARVTSLDIDPEGGDTLWGVKPGTQKFLNMGFLGALITTIVASIAWQLVASAFPIAFLSNPFTYIFLRICLFLEATGICNGAYVIAMIHKHFAGFQRDEVYIGTAEERAEKAKRDNYTNLHLGTGHIVKLPGFQDDAPARLKHLLKTDESVRQYLNSALADMKDGKVDNTDLHLDSDSEGGRGNKAVEETEEVDV</sequence>
<keyword evidence="2" id="KW-1133">Transmembrane helix</keyword>
<feature type="transmembrane region" description="Helical" evidence="2">
    <location>
        <begin position="261"/>
        <end position="289"/>
    </location>
</feature>
<dbReference type="EMBL" id="CAICTM010000072">
    <property type="protein sequence ID" value="CAB9499993.1"/>
    <property type="molecule type" value="Genomic_DNA"/>
</dbReference>
<dbReference type="AlphaFoldDB" id="A0A9N8H7Q8"/>
<organism evidence="3 4">
    <name type="scientific">Seminavis robusta</name>
    <dbReference type="NCBI Taxonomy" id="568900"/>
    <lineage>
        <taxon>Eukaryota</taxon>
        <taxon>Sar</taxon>
        <taxon>Stramenopiles</taxon>
        <taxon>Ochrophyta</taxon>
        <taxon>Bacillariophyta</taxon>
        <taxon>Bacillariophyceae</taxon>
        <taxon>Bacillariophycidae</taxon>
        <taxon>Naviculales</taxon>
        <taxon>Naviculaceae</taxon>
        <taxon>Seminavis</taxon>
    </lineage>
</organism>